<dbReference type="PANTHER" id="PTHR14226">
    <property type="entry name" value="NEUROPATHY TARGET ESTERASE/SWISS CHEESE D.MELANOGASTER"/>
    <property type="match status" value="1"/>
</dbReference>
<protein>
    <submittedName>
        <fullName evidence="6">NTE family protein</fullName>
    </submittedName>
</protein>
<dbReference type="eggNOG" id="COG1752">
    <property type="taxonomic scope" value="Bacteria"/>
</dbReference>
<dbReference type="GO" id="GO:0016042">
    <property type="term" value="P:lipid catabolic process"/>
    <property type="evidence" value="ECO:0007669"/>
    <property type="project" value="UniProtKB-UniRule"/>
</dbReference>
<dbReference type="RefSeq" id="WP_005024421.1">
    <property type="nucleotide sequence ID" value="NZ_KE150239.1"/>
</dbReference>
<feature type="domain" description="PNPLA" evidence="5">
    <location>
        <begin position="5"/>
        <end position="167"/>
    </location>
</feature>
<dbReference type="GeneID" id="78086926"/>
<dbReference type="InterPro" id="IPR016035">
    <property type="entry name" value="Acyl_Trfase/lysoPLipase"/>
</dbReference>
<keyword evidence="7" id="KW-1185">Reference proteome</keyword>
<sequence length="309" mass="33579">MKIGLALGSGSARGWSHIGIIEALAELDIHPEIVCGTSIGSIVGAAYATGNLGRLKQRVCALTKLNTASYFNFSMSIDGFVNKEKLRAFFADCVTPPGMLIEDLPVRYASVATEVSTGREYWLKKGPLEEAIWSSISLPGLFPPVFYHDRWLFDGGLVNPVPISVCRALGADIVLAVNLNGELIGRHSAKKKPKENKEGEGDFVERIAMTIRQYGTTLFGENESPAHHPPSVFGTIASAVDIVQDRITRSRMAGDPPDIFLTPRLAHVGLLEFYKAEEVINEGKACVSRALPALETLLHRDFGHAHQGD</sequence>
<dbReference type="HOGENOM" id="CLU_047251_2_0_7"/>
<evidence type="ECO:0000256" key="3">
    <source>
        <dbReference type="ARBA" id="ARBA00023098"/>
    </source>
</evidence>
<evidence type="ECO:0000256" key="2">
    <source>
        <dbReference type="ARBA" id="ARBA00022963"/>
    </source>
</evidence>
<evidence type="ECO:0000256" key="1">
    <source>
        <dbReference type="ARBA" id="ARBA00022801"/>
    </source>
</evidence>
<dbReference type="GO" id="GO:0016787">
    <property type="term" value="F:hydrolase activity"/>
    <property type="evidence" value="ECO:0007669"/>
    <property type="project" value="UniProtKB-UniRule"/>
</dbReference>
<organism evidence="6 7">
    <name type="scientific">Bilophila wadsworthia (strain 3_1_6)</name>
    <dbReference type="NCBI Taxonomy" id="563192"/>
    <lineage>
        <taxon>Bacteria</taxon>
        <taxon>Pseudomonadati</taxon>
        <taxon>Thermodesulfobacteriota</taxon>
        <taxon>Desulfovibrionia</taxon>
        <taxon>Desulfovibrionales</taxon>
        <taxon>Desulfovibrionaceae</taxon>
        <taxon>Bilophila</taxon>
    </lineage>
</organism>
<dbReference type="InterPro" id="IPR002641">
    <property type="entry name" value="PNPLA_dom"/>
</dbReference>
<dbReference type="PANTHER" id="PTHR14226:SF76">
    <property type="entry name" value="NTE FAMILY PROTEIN RSSA"/>
    <property type="match status" value="1"/>
</dbReference>
<dbReference type="SUPFAM" id="SSF52151">
    <property type="entry name" value="FabD/lysophospholipase-like"/>
    <property type="match status" value="1"/>
</dbReference>
<evidence type="ECO:0000256" key="4">
    <source>
        <dbReference type="PROSITE-ProRule" id="PRU01161"/>
    </source>
</evidence>
<dbReference type="PROSITE" id="PS51635">
    <property type="entry name" value="PNPLA"/>
    <property type="match status" value="1"/>
</dbReference>
<dbReference type="Proteomes" id="UP000006034">
    <property type="component" value="Unassembled WGS sequence"/>
</dbReference>
<feature type="short sequence motif" description="GXSXG" evidence="4">
    <location>
        <begin position="36"/>
        <end position="40"/>
    </location>
</feature>
<evidence type="ECO:0000313" key="6">
    <source>
        <dbReference type="EMBL" id="EFV45883.1"/>
    </source>
</evidence>
<feature type="short sequence motif" description="DGA/G" evidence="4">
    <location>
        <begin position="154"/>
        <end position="156"/>
    </location>
</feature>
<accession>E5Y280</accession>
<keyword evidence="3 4" id="KW-0443">Lipid metabolism</keyword>
<dbReference type="Gene3D" id="3.40.1090.10">
    <property type="entry name" value="Cytosolic phospholipase A2 catalytic domain"/>
    <property type="match status" value="2"/>
</dbReference>
<dbReference type="STRING" id="563192.HMPREF0179_00290"/>
<comment type="caution">
    <text evidence="4">Lacks conserved residue(s) required for the propagation of feature annotation.</text>
</comment>
<comment type="caution">
    <text evidence="6">The sequence shown here is derived from an EMBL/GenBank/DDBJ whole genome shotgun (WGS) entry which is preliminary data.</text>
</comment>
<keyword evidence="1 4" id="KW-0378">Hydrolase</keyword>
<dbReference type="InterPro" id="IPR050301">
    <property type="entry name" value="NTE"/>
</dbReference>
<feature type="active site" description="Proton acceptor" evidence="4">
    <location>
        <position position="154"/>
    </location>
</feature>
<dbReference type="OrthoDB" id="5290098at2"/>
<evidence type="ECO:0000259" key="5">
    <source>
        <dbReference type="PROSITE" id="PS51635"/>
    </source>
</evidence>
<name>E5Y280_BILW3</name>
<evidence type="ECO:0000313" key="7">
    <source>
        <dbReference type="Proteomes" id="UP000006034"/>
    </source>
</evidence>
<reference evidence="6 7" key="1">
    <citation type="submission" date="2010-10" db="EMBL/GenBank/DDBJ databases">
        <authorList>
            <consortium name="The Broad Institute Genome Sequencing Platform"/>
            <person name="Ward D."/>
            <person name="Earl A."/>
            <person name="Feldgarden M."/>
            <person name="Young S.K."/>
            <person name="Gargeya S."/>
            <person name="Zeng Q."/>
            <person name="Alvarado L."/>
            <person name="Berlin A."/>
            <person name="Bochicchio J."/>
            <person name="Chapman S.B."/>
            <person name="Chen Z."/>
            <person name="Freedman E."/>
            <person name="Gellesch M."/>
            <person name="Goldberg J."/>
            <person name="Griggs A."/>
            <person name="Gujja S."/>
            <person name="Heilman E."/>
            <person name="Heiman D."/>
            <person name="Howarth C."/>
            <person name="Mehta T."/>
            <person name="Neiman D."/>
            <person name="Pearson M."/>
            <person name="Roberts A."/>
            <person name="Saif S."/>
            <person name="Shea T."/>
            <person name="Shenoy N."/>
            <person name="Sisk P."/>
            <person name="Stolte C."/>
            <person name="Sykes S."/>
            <person name="White J."/>
            <person name="Yandava C."/>
            <person name="Allen-Vercoe E."/>
            <person name="Sibley C."/>
            <person name="Ambrose C.E."/>
            <person name="Strauss J."/>
            <person name="Daigneault M."/>
            <person name="Haas B."/>
            <person name="Nusbaum C."/>
            <person name="Birren B."/>
        </authorList>
    </citation>
    <scope>NUCLEOTIDE SEQUENCE [LARGE SCALE GENOMIC DNA]</scope>
    <source>
        <strain evidence="6 7">3_1_6</strain>
    </source>
</reference>
<dbReference type="AlphaFoldDB" id="E5Y280"/>
<feature type="active site" description="Nucleophile" evidence="4">
    <location>
        <position position="38"/>
    </location>
</feature>
<dbReference type="Pfam" id="PF01734">
    <property type="entry name" value="Patatin"/>
    <property type="match status" value="1"/>
</dbReference>
<proteinExistence type="predicted"/>
<keyword evidence="2 4" id="KW-0442">Lipid degradation</keyword>
<dbReference type="EMBL" id="ADCP02000002">
    <property type="protein sequence ID" value="EFV45883.1"/>
    <property type="molecule type" value="Genomic_DNA"/>
</dbReference>
<reference evidence="6 7" key="2">
    <citation type="submission" date="2013-04" db="EMBL/GenBank/DDBJ databases">
        <title>The Genome Sequence of Bilophila wadsworthia 3_1_6.</title>
        <authorList>
            <consortium name="The Broad Institute Genomics Platform"/>
            <person name="Earl A."/>
            <person name="Ward D."/>
            <person name="Feldgarden M."/>
            <person name="Gevers D."/>
            <person name="Sibley C."/>
            <person name="Strauss J."/>
            <person name="Allen-Vercoe E."/>
            <person name="Walker B."/>
            <person name="Young S."/>
            <person name="Zeng Q."/>
            <person name="Gargeya S."/>
            <person name="Fitzgerald M."/>
            <person name="Haas B."/>
            <person name="Abouelleil A."/>
            <person name="Allen A.W."/>
            <person name="Alvarado L."/>
            <person name="Arachchi H.M."/>
            <person name="Berlin A.M."/>
            <person name="Chapman S.B."/>
            <person name="Gainer-Dewar J."/>
            <person name="Goldberg J."/>
            <person name="Griggs A."/>
            <person name="Gujja S."/>
            <person name="Hansen M."/>
            <person name="Howarth C."/>
            <person name="Imamovic A."/>
            <person name="Ireland A."/>
            <person name="Larimer J."/>
            <person name="McCowan C."/>
            <person name="Murphy C."/>
            <person name="Pearson M."/>
            <person name="Poon T.W."/>
            <person name="Priest M."/>
            <person name="Roberts A."/>
            <person name="Saif S."/>
            <person name="Shea T."/>
            <person name="Sisk P."/>
            <person name="Sykes S."/>
            <person name="Wortman J."/>
            <person name="Nusbaum C."/>
            <person name="Birren B."/>
        </authorList>
    </citation>
    <scope>NUCLEOTIDE SEQUENCE [LARGE SCALE GENOMIC DNA]</scope>
    <source>
        <strain evidence="6 7">3_1_6</strain>
    </source>
</reference>
<gene>
    <name evidence="6" type="ORF">HMPREF0179_00290</name>
</gene>